<name>A0A1Y3B5K4_EURMA</name>
<evidence type="ECO:0000313" key="2">
    <source>
        <dbReference type="Proteomes" id="UP000194236"/>
    </source>
</evidence>
<feature type="non-terminal residue" evidence="1">
    <location>
        <position position="89"/>
    </location>
</feature>
<organism evidence="1 2">
    <name type="scientific">Euroglyphus maynei</name>
    <name type="common">Mayne's house dust mite</name>
    <dbReference type="NCBI Taxonomy" id="6958"/>
    <lineage>
        <taxon>Eukaryota</taxon>
        <taxon>Metazoa</taxon>
        <taxon>Ecdysozoa</taxon>
        <taxon>Arthropoda</taxon>
        <taxon>Chelicerata</taxon>
        <taxon>Arachnida</taxon>
        <taxon>Acari</taxon>
        <taxon>Acariformes</taxon>
        <taxon>Sarcoptiformes</taxon>
        <taxon>Astigmata</taxon>
        <taxon>Psoroptidia</taxon>
        <taxon>Analgoidea</taxon>
        <taxon>Pyroglyphidae</taxon>
        <taxon>Pyroglyphinae</taxon>
        <taxon>Euroglyphus</taxon>
    </lineage>
</organism>
<comment type="caution">
    <text evidence="1">The sequence shown here is derived from an EMBL/GenBank/DDBJ whole genome shotgun (WGS) entry which is preliminary data.</text>
</comment>
<protein>
    <submittedName>
        <fullName evidence="1">Uncharacterized protein</fullName>
    </submittedName>
</protein>
<dbReference type="AlphaFoldDB" id="A0A1Y3B5K4"/>
<evidence type="ECO:0000313" key="1">
    <source>
        <dbReference type="EMBL" id="OTF76121.1"/>
    </source>
</evidence>
<accession>A0A1Y3B5K4</accession>
<dbReference type="Proteomes" id="UP000194236">
    <property type="component" value="Unassembled WGS sequence"/>
</dbReference>
<keyword evidence="2" id="KW-1185">Reference proteome</keyword>
<reference evidence="1 2" key="1">
    <citation type="submission" date="2017-03" db="EMBL/GenBank/DDBJ databases">
        <title>Genome Survey of Euroglyphus maynei.</title>
        <authorList>
            <person name="Arlian L.G."/>
            <person name="Morgan M.S."/>
            <person name="Rider S.D."/>
        </authorList>
    </citation>
    <scope>NUCLEOTIDE SEQUENCE [LARGE SCALE GENOMIC DNA]</scope>
    <source>
        <strain evidence="1">Arlian Lab</strain>
        <tissue evidence="1">Whole body</tissue>
    </source>
</reference>
<gene>
    <name evidence="1" type="ORF">BLA29_007122</name>
</gene>
<proteinExistence type="predicted"/>
<sequence length="89" mass="10176">MNEVLNDPTTSDEVKFGLLYTKIIAVMSNRSDSIPVNEINFITDNILKLLITEDLQRIRKSETLRIFFCDYLKMLPSKVVAEILSVIIA</sequence>
<dbReference type="EMBL" id="MUJZ01038990">
    <property type="protein sequence ID" value="OTF76121.1"/>
    <property type="molecule type" value="Genomic_DNA"/>
</dbReference>